<reference evidence="2" key="1">
    <citation type="submission" date="2018-12" db="EMBL/GenBank/DDBJ databases">
        <authorList>
            <person name="Liu L."/>
        </authorList>
    </citation>
    <scope>NUCLEOTIDE SEQUENCE</scope>
    <source>
        <strain evidence="2">K204</strain>
        <plasmid evidence="2">pK204_rmpA2</plasmid>
    </source>
</reference>
<dbReference type="SUPFAM" id="SSF53098">
    <property type="entry name" value="Ribonuclease H-like"/>
    <property type="match status" value="1"/>
</dbReference>
<accession>A0A6G9HVZ8</accession>
<dbReference type="InterPro" id="IPR018669">
    <property type="entry name" value="Toxin_HigB"/>
</dbReference>
<dbReference type="InterPro" id="IPR012337">
    <property type="entry name" value="RNaseH-like_sf"/>
</dbReference>
<dbReference type="GO" id="GO:0003723">
    <property type="term" value="F:RNA binding"/>
    <property type="evidence" value="ECO:0007669"/>
    <property type="project" value="InterPro"/>
</dbReference>
<dbReference type="AlphaFoldDB" id="A0A6G9HVZ8"/>
<dbReference type="InterPro" id="IPR001584">
    <property type="entry name" value="Integrase_cat-core"/>
</dbReference>
<evidence type="ECO:0000313" key="2">
    <source>
        <dbReference type="EMBL" id="QIQ14688.1"/>
    </source>
</evidence>
<dbReference type="Pfam" id="PF09907">
    <property type="entry name" value="HigB_toxin"/>
    <property type="match status" value="1"/>
</dbReference>
<protein>
    <submittedName>
        <fullName evidence="2">Transposase InsD for insertion element IS2</fullName>
    </submittedName>
</protein>
<dbReference type="GO" id="GO:0004519">
    <property type="term" value="F:endonuclease activity"/>
    <property type="evidence" value="ECO:0007669"/>
    <property type="project" value="InterPro"/>
</dbReference>
<dbReference type="Pfam" id="PF00665">
    <property type="entry name" value="rve"/>
    <property type="match status" value="1"/>
</dbReference>
<dbReference type="PANTHER" id="PTHR37936:SF3">
    <property type="entry name" value="TRANSPOSASE INSC FOR INSERTION ELEMENT IS2A-RELATED"/>
    <property type="match status" value="1"/>
</dbReference>
<feature type="domain" description="Integrase catalytic" evidence="1">
    <location>
        <begin position="61"/>
        <end position="138"/>
    </location>
</feature>
<evidence type="ECO:0000259" key="1">
    <source>
        <dbReference type="Pfam" id="PF00665"/>
    </source>
</evidence>
<dbReference type="GO" id="GO:0110001">
    <property type="term" value="C:toxin-antitoxin complex"/>
    <property type="evidence" value="ECO:0007669"/>
    <property type="project" value="InterPro"/>
</dbReference>
<geneLocation type="plasmid" evidence="2">
    <name>pK204_rmpA2</name>
</geneLocation>
<proteinExistence type="predicted"/>
<organism evidence="2">
    <name type="scientific">Klebsiella pneumoniae</name>
    <dbReference type="NCBI Taxonomy" id="573"/>
    <lineage>
        <taxon>Bacteria</taxon>
        <taxon>Pseudomonadati</taxon>
        <taxon>Pseudomonadota</taxon>
        <taxon>Gammaproteobacteria</taxon>
        <taxon>Enterobacterales</taxon>
        <taxon>Enterobacteriaceae</taxon>
        <taxon>Klebsiella/Raoultella group</taxon>
        <taxon>Klebsiella</taxon>
        <taxon>Klebsiella pneumoniae complex</taxon>
    </lineage>
</organism>
<name>A0A6G9HVZ8_KLEPN</name>
<dbReference type="PANTHER" id="PTHR37936">
    <property type="entry name" value="TRANSPOSASE INSC FOR INSERTION ELEMENT IS2A-RELATED"/>
    <property type="match status" value="1"/>
</dbReference>
<dbReference type="EMBL" id="MK347231">
    <property type="protein sequence ID" value="QIQ14688.1"/>
    <property type="molecule type" value="Genomic_DNA"/>
</dbReference>
<dbReference type="GO" id="GO:0015074">
    <property type="term" value="P:DNA integration"/>
    <property type="evidence" value="ECO:0007669"/>
    <property type="project" value="InterPro"/>
</dbReference>
<keyword evidence="2" id="KW-0614">Plasmid</keyword>
<sequence length="250" mass="29075">MLQIMTRRFTLYAYSETDDMAVINAKRVYRIMRQNALLLERKPEIPPSKRAHTGKVAVGESNQRWCSDGFGFSCDNGEKLRVTFALDCCDREALYWAASNGGYDSETVQDVMLGAVERRFGNSLPTSPVEWLTDKCSHNVNGWNDRKMHVISKEPFEEAAKRYPNDSLAIRALYRLVRETDFSSPAEMLTLIPSLDNFKYRNKWWVLDVGGNNLRVIAYINFVNKRFYVKHIATHADYDKLTRYYRENKE</sequence>